<evidence type="ECO:0000313" key="2">
    <source>
        <dbReference type="Proteomes" id="UP001461498"/>
    </source>
</evidence>
<reference evidence="1 2" key="1">
    <citation type="submission" date="2022-12" db="EMBL/GenBank/DDBJ databases">
        <title>Chromosome-level genome assembly of true bugs.</title>
        <authorList>
            <person name="Ma L."/>
            <person name="Li H."/>
        </authorList>
    </citation>
    <scope>NUCLEOTIDE SEQUENCE [LARGE SCALE GENOMIC DNA]</scope>
    <source>
        <strain evidence="1">Lab_2022b</strain>
    </source>
</reference>
<accession>A0AAW1CYJ7</accession>
<dbReference type="AlphaFoldDB" id="A0AAW1CYJ7"/>
<dbReference type="Proteomes" id="UP001461498">
    <property type="component" value="Unassembled WGS sequence"/>
</dbReference>
<evidence type="ECO:0000313" key="1">
    <source>
        <dbReference type="EMBL" id="KAK9503764.1"/>
    </source>
</evidence>
<protein>
    <submittedName>
        <fullName evidence="1">Uncharacterized protein</fullName>
    </submittedName>
</protein>
<name>A0AAW1CYJ7_9HEMI</name>
<sequence length="82" mass="9584">MPMLSSGQFIFIKFNTIRRFITWKSRDKEEISTSASKDQVWVRWKCNSASLDHDSIGEKEYISTEHEDIQAGREVNMKTSIL</sequence>
<dbReference type="EMBL" id="JAPXFL010000007">
    <property type="protein sequence ID" value="KAK9503764.1"/>
    <property type="molecule type" value="Genomic_DNA"/>
</dbReference>
<keyword evidence="2" id="KW-1185">Reference proteome</keyword>
<comment type="caution">
    <text evidence="1">The sequence shown here is derived from an EMBL/GenBank/DDBJ whole genome shotgun (WGS) entry which is preliminary data.</text>
</comment>
<gene>
    <name evidence="1" type="ORF">O3M35_010255</name>
</gene>
<organism evidence="1 2">
    <name type="scientific">Rhynocoris fuscipes</name>
    <dbReference type="NCBI Taxonomy" id="488301"/>
    <lineage>
        <taxon>Eukaryota</taxon>
        <taxon>Metazoa</taxon>
        <taxon>Ecdysozoa</taxon>
        <taxon>Arthropoda</taxon>
        <taxon>Hexapoda</taxon>
        <taxon>Insecta</taxon>
        <taxon>Pterygota</taxon>
        <taxon>Neoptera</taxon>
        <taxon>Paraneoptera</taxon>
        <taxon>Hemiptera</taxon>
        <taxon>Heteroptera</taxon>
        <taxon>Panheteroptera</taxon>
        <taxon>Cimicomorpha</taxon>
        <taxon>Reduviidae</taxon>
        <taxon>Harpactorinae</taxon>
        <taxon>Harpactorini</taxon>
        <taxon>Rhynocoris</taxon>
    </lineage>
</organism>
<proteinExistence type="predicted"/>